<dbReference type="Pfam" id="PF20125">
    <property type="entry name" value="DUF6515"/>
    <property type="match status" value="1"/>
</dbReference>
<evidence type="ECO:0000313" key="3">
    <source>
        <dbReference type="Proteomes" id="UP000320300"/>
    </source>
</evidence>
<dbReference type="Proteomes" id="UP000320300">
    <property type="component" value="Unassembled WGS sequence"/>
</dbReference>
<evidence type="ECO:0000256" key="1">
    <source>
        <dbReference type="SAM" id="MobiDB-lite"/>
    </source>
</evidence>
<dbReference type="RefSeq" id="WP_142530102.1">
    <property type="nucleotide sequence ID" value="NZ_CBCSJO010000001.1"/>
</dbReference>
<reference evidence="2 3" key="1">
    <citation type="submission" date="2017-05" db="EMBL/GenBank/DDBJ databases">
        <authorList>
            <person name="Varghese N."/>
            <person name="Submissions S."/>
        </authorList>
    </citation>
    <scope>NUCLEOTIDE SEQUENCE [LARGE SCALE GENOMIC DNA]</scope>
    <source>
        <strain evidence="2 3">DSM 19036</strain>
    </source>
</reference>
<evidence type="ECO:0000313" key="2">
    <source>
        <dbReference type="EMBL" id="SMO93893.1"/>
    </source>
</evidence>
<dbReference type="OrthoDB" id="660033at2"/>
<proteinExistence type="predicted"/>
<sequence>MKTLRFKSVIILAGLLIISGFSTESVLAQGRGGRGGGGGGGSRGGGGGAHISSGGGSRGGASSFGGSRGNTSAYSGSRGGGASAFRGNGVRGNSAIRGGGAFRGGNRGFGGSRVYAGRGGRGGFYGGSRFGVHGYYGHGFGRPYYGYYNYYRPYLGFSLSILPFGYYPFFYGDAQYYYSSGLYYRQYDNEYKVVVPPVGAEVPNLPEDAQEVTINGQTYYEYKGVYYSPVEKADGKTAYIISGKDGVLNTENGDINAGNGARLGDVVDQLPENTREVTVRGEKLYVSEDGVYYEAVQDGDKITYKVVGI</sequence>
<accession>A0A521FCJ4</accession>
<organism evidence="2 3">
    <name type="scientific">Pedobacter westerhofensis</name>
    <dbReference type="NCBI Taxonomy" id="425512"/>
    <lineage>
        <taxon>Bacteria</taxon>
        <taxon>Pseudomonadati</taxon>
        <taxon>Bacteroidota</taxon>
        <taxon>Sphingobacteriia</taxon>
        <taxon>Sphingobacteriales</taxon>
        <taxon>Sphingobacteriaceae</taxon>
        <taxon>Pedobacter</taxon>
    </lineage>
</organism>
<protein>
    <submittedName>
        <fullName evidence="2">Uncharacterized protein</fullName>
    </submittedName>
</protein>
<dbReference type="AlphaFoldDB" id="A0A521FCJ4"/>
<dbReference type="EMBL" id="FXTN01000011">
    <property type="protein sequence ID" value="SMO93893.1"/>
    <property type="molecule type" value="Genomic_DNA"/>
</dbReference>
<feature type="compositionally biased region" description="Gly residues" evidence="1">
    <location>
        <begin position="32"/>
        <end position="68"/>
    </location>
</feature>
<keyword evidence="3" id="KW-1185">Reference proteome</keyword>
<name>A0A521FCJ4_9SPHI</name>
<dbReference type="InterPro" id="IPR045398">
    <property type="entry name" value="DUF6515"/>
</dbReference>
<feature type="region of interest" description="Disordered" evidence="1">
    <location>
        <begin position="32"/>
        <end position="81"/>
    </location>
</feature>
<gene>
    <name evidence="2" type="ORF">SAMN06265348_111127</name>
</gene>